<accession>A0AAW0STJ9</accession>
<gene>
    <name evidence="4" type="ORF">O3P69_011142</name>
</gene>
<keyword evidence="1" id="KW-0479">Metal-binding</keyword>
<evidence type="ECO:0000256" key="2">
    <source>
        <dbReference type="SAM" id="MobiDB-lite"/>
    </source>
</evidence>
<dbReference type="SMART" id="SM00343">
    <property type="entry name" value="ZnF_C2HC"/>
    <property type="match status" value="1"/>
</dbReference>
<reference evidence="4 5" key="1">
    <citation type="submission" date="2023-03" db="EMBL/GenBank/DDBJ databases">
        <title>High-quality genome of Scylla paramamosain provides insights in environmental adaptation.</title>
        <authorList>
            <person name="Zhang L."/>
        </authorList>
    </citation>
    <scope>NUCLEOTIDE SEQUENCE [LARGE SCALE GENOMIC DNA]</scope>
    <source>
        <strain evidence="4">LZ_2023a</strain>
        <tissue evidence="4">Muscle</tissue>
    </source>
</reference>
<protein>
    <recommendedName>
        <fullName evidence="3">CCHC-type domain-containing protein</fullName>
    </recommendedName>
</protein>
<dbReference type="GO" id="GO:0003676">
    <property type="term" value="F:nucleic acid binding"/>
    <property type="evidence" value="ECO:0007669"/>
    <property type="project" value="InterPro"/>
</dbReference>
<dbReference type="Gene3D" id="4.10.60.10">
    <property type="entry name" value="Zinc finger, CCHC-type"/>
    <property type="match status" value="1"/>
</dbReference>
<organism evidence="4 5">
    <name type="scientific">Scylla paramamosain</name>
    <name type="common">Mud crab</name>
    <dbReference type="NCBI Taxonomy" id="85552"/>
    <lineage>
        <taxon>Eukaryota</taxon>
        <taxon>Metazoa</taxon>
        <taxon>Ecdysozoa</taxon>
        <taxon>Arthropoda</taxon>
        <taxon>Crustacea</taxon>
        <taxon>Multicrustacea</taxon>
        <taxon>Malacostraca</taxon>
        <taxon>Eumalacostraca</taxon>
        <taxon>Eucarida</taxon>
        <taxon>Decapoda</taxon>
        <taxon>Pleocyemata</taxon>
        <taxon>Brachyura</taxon>
        <taxon>Eubrachyura</taxon>
        <taxon>Portunoidea</taxon>
        <taxon>Portunidae</taxon>
        <taxon>Portuninae</taxon>
        <taxon>Scylla</taxon>
    </lineage>
</organism>
<dbReference type="EMBL" id="JARAKH010000045">
    <property type="protein sequence ID" value="KAK8378436.1"/>
    <property type="molecule type" value="Genomic_DNA"/>
</dbReference>
<comment type="caution">
    <text evidence="4">The sequence shown here is derived from an EMBL/GenBank/DDBJ whole genome shotgun (WGS) entry which is preliminary data.</text>
</comment>
<name>A0AAW0STJ9_SCYPA</name>
<keyword evidence="1" id="KW-0862">Zinc</keyword>
<feature type="domain" description="CCHC-type" evidence="3">
    <location>
        <begin position="161"/>
        <end position="176"/>
    </location>
</feature>
<dbReference type="GO" id="GO:0008270">
    <property type="term" value="F:zinc ion binding"/>
    <property type="evidence" value="ECO:0007669"/>
    <property type="project" value="UniProtKB-KW"/>
</dbReference>
<feature type="region of interest" description="Disordered" evidence="2">
    <location>
        <begin position="1"/>
        <end position="20"/>
    </location>
</feature>
<evidence type="ECO:0000256" key="1">
    <source>
        <dbReference type="PROSITE-ProRule" id="PRU00047"/>
    </source>
</evidence>
<dbReference type="Proteomes" id="UP001487740">
    <property type="component" value="Unassembled WGS sequence"/>
</dbReference>
<dbReference type="AlphaFoldDB" id="A0AAW0STJ9"/>
<dbReference type="InterPro" id="IPR001878">
    <property type="entry name" value="Znf_CCHC"/>
</dbReference>
<evidence type="ECO:0000259" key="3">
    <source>
        <dbReference type="PROSITE" id="PS50158"/>
    </source>
</evidence>
<evidence type="ECO:0000313" key="5">
    <source>
        <dbReference type="Proteomes" id="UP001487740"/>
    </source>
</evidence>
<sequence length="313" mass="33899">MEENEEYGGVRWENPEQGESEVNANQSFHAISPSHDKYPCEVNLRALEQVQKLLLAQTEAIASLQQQLATRPAHHPAAPRSSAPEKCDVEMSTVAFRSWRRSMRCWLDLNRRETAAVAAVTPLPGAPVAATHRQPSKPRCGNCGTMHKPGRGSCPAGELACFNCGKTGHLRSLCKSRTKKAAAAEDLEANGITRAQVCVAGPGLLATLGIETASLARRGKLRDLANVSLKSMGAFSCIMRHGNRTTTQDVFVVKTASRCYISLQACKDLGLAQSPPLPKPGPAPPLSRTLSRLAQRVRQPAWMADFVPGMFPQ</sequence>
<evidence type="ECO:0000313" key="4">
    <source>
        <dbReference type="EMBL" id="KAK8378436.1"/>
    </source>
</evidence>
<proteinExistence type="predicted"/>
<dbReference type="PROSITE" id="PS50158">
    <property type="entry name" value="ZF_CCHC"/>
    <property type="match status" value="1"/>
</dbReference>
<keyword evidence="5" id="KW-1185">Reference proteome</keyword>
<keyword evidence="1" id="KW-0863">Zinc-finger</keyword>